<name>A0AAW2H5B8_9HYME</name>
<protein>
    <submittedName>
        <fullName evidence="1">Uncharacterized protein</fullName>
    </submittedName>
</protein>
<sequence length="85" mass="9870">MYIMNVKTSEQSLGLLAWRNGENVHARSLGYSPPFASLLRRLRSARNSSFIITLEMNHCVQTYYFVSITTIRITVQKKRIISNLY</sequence>
<dbReference type="Proteomes" id="UP001430953">
    <property type="component" value="Unassembled WGS sequence"/>
</dbReference>
<reference evidence="1 2" key="1">
    <citation type="submission" date="2023-03" db="EMBL/GenBank/DDBJ databases">
        <title>High recombination rates correlate with genetic variation in Cardiocondyla obscurior ants.</title>
        <authorList>
            <person name="Errbii M."/>
        </authorList>
    </citation>
    <scope>NUCLEOTIDE SEQUENCE [LARGE SCALE GENOMIC DNA]</scope>
    <source>
        <strain evidence="1">Alpha-2009</strain>
        <tissue evidence="1">Whole body</tissue>
    </source>
</reference>
<accession>A0AAW2H5B8</accession>
<keyword evidence="2" id="KW-1185">Reference proteome</keyword>
<organism evidence="1 2">
    <name type="scientific">Cardiocondyla obscurior</name>
    <dbReference type="NCBI Taxonomy" id="286306"/>
    <lineage>
        <taxon>Eukaryota</taxon>
        <taxon>Metazoa</taxon>
        <taxon>Ecdysozoa</taxon>
        <taxon>Arthropoda</taxon>
        <taxon>Hexapoda</taxon>
        <taxon>Insecta</taxon>
        <taxon>Pterygota</taxon>
        <taxon>Neoptera</taxon>
        <taxon>Endopterygota</taxon>
        <taxon>Hymenoptera</taxon>
        <taxon>Apocrita</taxon>
        <taxon>Aculeata</taxon>
        <taxon>Formicoidea</taxon>
        <taxon>Formicidae</taxon>
        <taxon>Myrmicinae</taxon>
        <taxon>Cardiocondyla</taxon>
    </lineage>
</organism>
<evidence type="ECO:0000313" key="2">
    <source>
        <dbReference type="Proteomes" id="UP001430953"/>
    </source>
</evidence>
<evidence type="ECO:0000313" key="1">
    <source>
        <dbReference type="EMBL" id="KAL0134661.1"/>
    </source>
</evidence>
<proteinExistence type="predicted"/>
<gene>
    <name evidence="1" type="ORF">PUN28_001448</name>
</gene>
<dbReference type="EMBL" id="JADYXP020000001">
    <property type="protein sequence ID" value="KAL0134661.1"/>
    <property type="molecule type" value="Genomic_DNA"/>
</dbReference>
<dbReference type="AlphaFoldDB" id="A0AAW2H5B8"/>
<comment type="caution">
    <text evidence="1">The sequence shown here is derived from an EMBL/GenBank/DDBJ whole genome shotgun (WGS) entry which is preliminary data.</text>
</comment>